<dbReference type="PROSITE" id="PS50096">
    <property type="entry name" value="IQ"/>
    <property type="match status" value="1"/>
</dbReference>
<dbReference type="STRING" id="43700.ENSMALP00000004123"/>
<dbReference type="Gene3D" id="1.20.5.1190">
    <property type="entry name" value="iswi atpase"/>
    <property type="match status" value="1"/>
</dbReference>
<comment type="catalytic activity">
    <reaction evidence="17">
        <text>Na(+)(in) = Na(+)(out)</text>
        <dbReference type="Rhea" id="RHEA:34963"/>
        <dbReference type="ChEBI" id="CHEBI:29101"/>
    </reaction>
</comment>
<dbReference type="Ensembl" id="ENSMALT00000004225.1">
    <property type="protein sequence ID" value="ENSMALP00000004123.1"/>
    <property type="gene ID" value="ENSMALG00000002967.1"/>
</dbReference>
<evidence type="ECO:0000259" key="24">
    <source>
        <dbReference type="Pfam" id="PF06512"/>
    </source>
</evidence>
<feature type="domain" description="Ion transport" evidence="23">
    <location>
        <begin position="146"/>
        <end position="440"/>
    </location>
</feature>
<feature type="domain" description="Voltage-gated Na+ ion channel cytoplasmic" evidence="25">
    <location>
        <begin position="544"/>
        <end position="694"/>
    </location>
</feature>
<feature type="transmembrane region" description="Helical" evidence="21">
    <location>
        <begin position="1319"/>
        <end position="1345"/>
    </location>
</feature>
<feature type="transmembrane region" description="Helical" evidence="21">
    <location>
        <begin position="1203"/>
        <end position="1221"/>
    </location>
</feature>
<dbReference type="Pfam" id="PF24609">
    <property type="entry name" value="IQ_SCN5A_C"/>
    <property type="match status" value="1"/>
</dbReference>
<evidence type="ECO:0000256" key="4">
    <source>
        <dbReference type="ARBA" id="ARBA00022475"/>
    </source>
</evidence>
<evidence type="ECO:0000313" key="28">
    <source>
        <dbReference type="Proteomes" id="UP000261600"/>
    </source>
</evidence>
<comment type="caution">
    <text evidence="21">Lacks conserved residue(s) required for the propagation of feature annotation.</text>
</comment>
<keyword evidence="9 21" id="KW-1133">Transmembrane helix</keyword>
<dbReference type="PANTHER" id="PTHR10037">
    <property type="entry name" value="VOLTAGE-GATED CATION CHANNEL CALCIUM AND SODIUM"/>
    <property type="match status" value="1"/>
</dbReference>
<feature type="compositionally biased region" description="Basic residues" evidence="22">
    <location>
        <begin position="485"/>
        <end position="495"/>
    </location>
</feature>
<evidence type="ECO:0000256" key="2">
    <source>
        <dbReference type="ARBA" id="ARBA00022448"/>
    </source>
</evidence>
<comment type="similarity">
    <text evidence="18">Belongs to the sodium channel (TC 1.A.1.10) family. Nav1.4/SCN4A subfamily.</text>
</comment>
<keyword evidence="3 21" id="KW-0894">Sodium channel</keyword>
<dbReference type="GO" id="GO:0019228">
    <property type="term" value="P:neuronal action potential"/>
    <property type="evidence" value="ECO:0007669"/>
    <property type="project" value="TreeGrafter"/>
</dbReference>
<dbReference type="GO" id="GO:0001518">
    <property type="term" value="C:voltage-gated sodium channel complex"/>
    <property type="evidence" value="ECO:0007669"/>
    <property type="project" value="UniProtKB-UniRule"/>
</dbReference>
<feature type="domain" description="Ion transport" evidence="23">
    <location>
        <begin position="1521"/>
        <end position="1776"/>
    </location>
</feature>
<feature type="domain" description="Sodium ion transport-associated" evidence="24">
    <location>
        <begin position="982"/>
        <end position="1196"/>
    </location>
</feature>
<dbReference type="InterPro" id="IPR044564">
    <property type="entry name" value="Na_chnl_inactivation_gate"/>
</dbReference>
<organism evidence="27 28">
    <name type="scientific">Monopterus albus</name>
    <name type="common">Swamp eel</name>
    <dbReference type="NCBI Taxonomy" id="43700"/>
    <lineage>
        <taxon>Eukaryota</taxon>
        <taxon>Metazoa</taxon>
        <taxon>Chordata</taxon>
        <taxon>Craniata</taxon>
        <taxon>Vertebrata</taxon>
        <taxon>Euteleostomi</taxon>
        <taxon>Actinopterygii</taxon>
        <taxon>Neopterygii</taxon>
        <taxon>Teleostei</taxon>
        <taxon>Neoteleostei</taxon>
        <taxon>Acanthomorphata</taxon>
        <taxon>Anabantaria</taxon>
        <taxon>Synbranchiformes</taxon>
        <taxon>Synbranchidae</taxon>
        <taxon>Monopterus</taxon>
    </lineage>
</organism>
<keyword evidence="13" id="KW-1015">Disulfide bond</keyword>
<dbReference type="FunFam" id="1.20.120.350:FF:000004">
    <property type="entry name" value="Sodium channel protein"/>
    <property type="match status" value="1"/>
</dbReference>
<feature type="transmembrane region" description="Helical" evidence="21">
    <location>
        <begin position="1273"/>
        <end position="1293"/>
    </location>
</feature>
<dbReference type="GO" id="GO:0086010">
    <property type="term" value="P:membrane depolarization during action potential"/>
    <property type="evidence" value="ECO:0007669"/>
    <property type="project" value="TreeGrafter"/>
</dbReference>
<feature type="transmembrane region" description="Helical" evidence="21">
    <location>
        <begin position="1743"/>
        <end position="1766"/>
    </location>
</feature>
<feature type="transmembrane region" description="Helical" evidence="21">
    <location>
        <begin position="1582"/>
        <end position="1602"/>
    </location>
</feature>
<dbReference type="InterPro" id="IPR058542">
    <property type="entry name" value="IQ_SCN5A_C"/>
</dbReference>
<dbReference type="FunFam" id="1.10.238.10:FF:000002">
    <property type="entry name" value="Sodium channel protein"/>
    <property type="match status" value="1"/>
</dbReference>
<feature type="transmembrane region" description="Helical" evidence="21">
    <location>
        <begin position="264"/>
        <end position="284"/>
    </location>
</feature>
<evidence type="ECO:0000256" key="13">
    <source>
        <dbReference type="ARBA" id="ARBA00023157"/>
    </source>
</evidence>
<sequence>MAQLLVPPGPDSFRPFVPESLATIERRIAEEEARRPRAERRSDSDDENGPKPNSDLEAGKSLPFIYGDIPPHLVSTPLEDLDPYYSSQKTFIVLNRGKAIFRFNATPALYILNPFNPLRRIAIRVLVHSYPFRVCYGHSLTYFKGMLIMFTILTNCAFMTLSNPPEWAKNVEYTFTGIYTFESLIKILARGFCVGKFTFLRDPWNWLDFSVILMAYITEFVNLGNVSALRTFRVLRALKTISVIPGLKTIVGALIQSVKKLSDVMILTVFCLSVFALIGLQLFMGNLRQKCVRQPIYNTTTNSSNITVDDMMFNNTEYTVNWTEHISDEKNYYYLPTGGDALLCGNGSGAGLCPEGYICVKAGRNPNYGYTSFDTFSWAFLSLFRLMTQDYWENLYQQTLRAAGKPYMVFFVLVIFLGSFYLVNLILAVVAMAYDEQNQATIEEAQQKEEEFQAMLEQLKRQQEEAQAGHSSSSGTSKLSSKSAKERRNRRKKRKQREEEEERGVRDKFRKSESENSIKRSSFRFSIDANRLSYEKRCSSPNQSLLSIRGSLFSPRRNSRASLFSFRGRARDMGSENDFADDEHSTFEESDSRRGSLFLPRRIERRCSAVSQTSLGAPRIMLPVNGKMHCAVDCNGVVSLVGGTSVTTSPVGLLLPEGTTTDSELKKCRSGFHQPSMDYLDEPVGRQRAMSVASILTNTMEELEESRQKCPPCWYRFANTCLIWDCCPVWLKIKEVVNMVVMDPFVDLAITICIVLNTLFMAMEHYPMTKDFNNVLTVGNLVFTGIFTAEMCFKIIALDPYYYFQQGWNIFDSIIVSLSLMELGLANVEGLSVLRSFRLLRVFKLAKSWPTLNMLIKIIGNSVGALGNLTLVLAIIVFIFAVVGMQLFGKNYKECVCKISDTCELPRWHMHDFFHSFLIVFRVLCGEWIETMWDCMEVSGQTMCLIVFMMVMVIGNLVVLNLFLALLLSSFSADNLAATDDDSEMNNLQIAVVRIQRGIAFVKATVRQFIQSLCFSAGGKGSGLAEESKPLDELHSNGKGNCISNHTSVEITKDPSGVYMTEGNGRPGGGLMVGDTAGKYPIEECDYMSFIHNPSLTVTVPIAVGESDFENLNTEDFSSDSSDIEGSKEPLSSSEGSTVDIRPPGDGVDSVELEPEESLDPEACFTEGCVQRFQCCQINEESGKYKSWWTLRKTCFVIVEHNWFESFIIFMILLSSGALAFEDIYIEQRRTIKTVLEYADKVFTYVFILEMLLKWVAYGFVKYFTNAWCWLDFLIVDVSLISLVANALGYAELSAIKSLRTLRALRPLRALSRFEGMRVVVNALLGAIPSIMNVLLVCLIFWLIFSIMGVNLFAGKYYHCVNTTGENFPINIVNNKSECLKLANDTAHWKNVKINFDNVGAGYLALLQVATFKGWMDIMYAAVDSRNVEDQPEYEVNLYMYLYFVIFIIFGSFFTLNLFIGVIIDNFNQQKKKMSQDIFMTEEQKKYYNAMKKLGSKKPQKPIPRPANAFQGCVFDCITKQAFDIVIMILICLNMVTMMVETDDQTIEMGNILYWINMVFIILFTGECVLKLISLRHYYFTIGWNIFDFVVVILSIVGMFLSELIEKYFVSPTLFRVIRLARIGRILRLIKGAKGIRTLLFALMMSLPALFNIGLLLFLVMFIYAIFGMSNFAYVKREAGIDDMFNFETFGNSMICLFQITTSAGWDGLLAPILNKREPDCNSQMEHPGNSYKGNCGNPSVGIFFFVSYIIICFLIVVNMYIAVILENFSVATEESAEPLSEDDFEMFYEVWERFDPDATQFVEYSKLSDFADVLDPPLRIPKPNMISLISMDLPMVSGERIHCLDILFAFTKRVLGEGGEMDMLRGQMEERFMASNPSKVSYEPITTTLRRKQEEMSAIVIQRAFRHYMIRQAMKKASALYKEQLKDGIRDPDKDVMVISKFNENSTSDKTDMTPSTASPPSYNCVTKSDKDKYEKENREKENKGKDLKDRKK</sequence>
<feature type="compositionally biased region" description="Low complexity" evidence="22">
    <location>
        <begin position="471"/>
        <end position="482"/>
    </location>
</feature>
<feature type="domain" description="Ion transport" evidence="23">
    <location>
        <begin position="744"/>
        <end position="974"/>
    </location>
</feature>
<evidence type="ECO:0000256" key="7">
    <source>
        <dbReference type="ARBA" id="ARBA00022737"/>
    </source>
</evidence>
<feature type="transmembrane region" description="Helical" evidence="21">
    <location>
        <begin position="206"/>
        <end position="225"/>
    </location>
</feature>
<dbReference type="InterPro" id="IPR005821">
    <property type="entry name" value="Ion_trans_dom"/>
</dbReference>
<evidence type="ECO:0000256" key="3">
    <source>
        <dbReference type="ARBA" id="ARBA00022461"/>
    </source>
</evidence>
<reference evidence="27" key="2">
    <citation type="submission" date="2025-09" db="UniProtKB">
        <authorList>
            <consortium name="Ensembl"/>
        </authorList>
    </citation>
    <scope>IDENTIFICATION</scope>
</reference>
<reference evidence="27" key="1">
    <citation type="submission" date="2025-08" db="UniProtKB">
        <authorList>
            <consortium name="Ensembl"/>
        </authorList>
    </citation>
    <scope>IDENTIFICATION</scope>
</reference>
<dbReference type="Proteomes" id="UP000261600">
    <property type="component" value="Unplaced"/>
</dbReference>
<feature type="transmembrane region" description="Helical" evidence="21">
    <location>
        <begin position="407"/>
        <end position="434"/>
    </location>
</feature>
<evidence type="ECO:0000256" key="1">
    <source>
        <dbReference type="ARBA" id="ARBA00004651"/>
    </source>
</evidence>
<feature type="transmembrane region" description="Helical" evidence="21">
    <location>
        <begin position="1552"/>
        <end position="1570"/>
    </location>
</feature>
<proteinExistence type="inferred from homology"/>
<evidence type="ECO:0000259" key="23">
    <source>
        <dbReference type="Pfam" id="PF00520"/>
    </source>
</evidence>
<comment type="function">
    <text evidence="19">Pore-forming subunit of a voltage-gated sodium (Nav) channel that directly mediates the depolarizing phase of action potentials in excitable membranes. Navs, also called VGSCs (voltage-gated sodium channels) or VDSCs (voltage-dependent sodium channels), operate by switching between closed and open conformations depending on the voltage difference across the membrane. In the open conformation they allow Na(+) ions to selectively pass through the pore, along their electrochemical gradient. The influx of Na+ ions provokes membrane depolarization, initiating the propagation of electrical signals throughout cells and tissues.</text>
</comment>
<dbReference type="Gene3D" id="1.10.238.10">
    <property type="entry name" value="EF-hand"/>
    <property type="match status" value="1"/>
</dbReference>
<keyword evidence="8 21" id="KW-0851">Voltage-gated channel</keyword>
<feature type="region of interest" description="Disordered" evidence="22">
    <location>
        <begin position="1944"/>
        <end position="1994"/>
    </location>
</feature>
<evidence type="ECO:0000256" key="9">
    <source>
        <dbReference type="ARBA" id="ARBA00022989"/>
    </source>
</evidence>
<dbReference type="PANTHER" id="PTHR10037:SF278">
    <property type="entry name" value="SODIUM CHANNEL PROTEIN TYPE 2 SUBUNIT ALPHA"/>
    <property type="match status" value="1"/>
</dbReference>
<evidence type="ECO:0000256" key="11">
    <source>
        <dbReference type="ARBA" id="ARBA00023065"/>
    </source>
</evidence>
<feature type="transmembrane region" description="Helical" evidence="21">
    <location>
        <begin position="775"/>
        <end position="798"/>
    </location>
</feature>
<dbReference type="FunFam" id="1.20.120.350:FF:000005">
    <property type="entry name" value="Sodium channel protein"/>
    <property type="match status" value="1"/>
</dbReference>
<protein>
    <recommendedName>
        <fullName evidence="21">Sodium channel protein</fullName>
    </recommendedName>
</protein>
<feature type="compositionally biased region" description="Basic and acidic residues" evidence="22">
    <location>
        <begin position="503"/>
        <end position="513"/>
    </location>
</feature>
<dbReference type="CDD" id="cd13433">
    <property type="entry name" value="Na_channel_gate"/>
    <property type="match status" value="1"/>
</dbReference>
<dbReference type="Pfam" id="PF00520">
    <property type="entry name" value="Ion_trans"/>
    <property type="match status" value="4"/>
</dbReference>
<keyword evidence="12 21" id="KW-0472">Membrane</keyword>
<evidence type="ECO:0000256" key="12">
    <source>
        <dbReference type="ARBA" id="ARBA00023136"/>
    </source>
</evidence>
<feature type="region of interest" description="Disordered" evidence="22">
    <location>
        <begin position="27"/>
        <end position="61"/>
    </location>
</feature>
<keyword evidence="2 21" id="KW-0813">Transport</keyword>
<keyword evidence="4" id="KW-1003">Cell membrane</keyword>
<comment type="function">
    <text evidence="21">Mediates the voltage-dependent sodium ion permeability of excitable membranes. Assuming opened or closed conformations in response to the voltage difference across the membrane, the protein forms a sodium-selective channel through which Na(+) ions may pass in accordance with their electrochemical gradient.</text>
</comment>
<comment type="subcellular location">
    <subcellularLocation>
        <location evidence="1 21">Cell membrane</location>
        <topology evidence="1 21">Multi-pass membrane protein</topology>
    </subcellularLocation>
</comment>
<dbReference type="CDD" id="cd23767">
    <property type="entry name" value="IQCD"/>
    <property type="match status" value="1"/>
</dbReference>
<keyword evidence="6 21" id="KW-0812">Transmembrane</keyword>
<evidence type="ECO:0000256" key="18">
    <source>
        <dbReference type="ARBA" id="ARBA00038083"/>
    </source>
</evidence>
<keyword evidence="5" id="KW-0597">Phosphoprotein</keyword>
<feature type="compositionally biased region" description="Basic and acidic residues" evidence="22">
    <location>
        <begin position="1969"/>
        <end position="1994"/>
    </location>
</feature>
<feature type="transmembrane region" description="Helical" evidence="21">
    <location>
        <begin position="1440"/>
        <end position="1464"/>
    </location>
</feature>
<keyword evidence="10 21" id="KW-0915">Sodium</keyword>
<dbReference type="InterPro" id="IPR027359">
    <property type="entry name" value="Volt_channel_dom_sf"/>
</dbReference>
<keyword evidence="11 21" id="KW-0406">Ion transport</keyword>
<dbReference type="InterPro" id="IPR001696">
    <property type="entry name" value="Na_channel_asu"/>
</dbReference>
<feature type="domain" description="Ion transport" evidence="23">
    <location>
        <begin position="1201"/>
        <end position="1473"/>
    </location>
</feature>
<feature type="transmembrane region" description="Helical" evidence="21">
    <location>
        <begin position="1639"/>
        <end position="1667"/>
    </location>
</feature>
<accession>A0A3Q3IHV6</accession>
<dbReference type="FunFam" id="1.10.287.70:FF:000001">
    <property type="entry name" value="Sodium channel protein"/>
    <property type="match status" value="1"/>
</dbReference>
<keyword evidence="7" id="KW-0677">Repeat</keyword>
<evidence type="ECO:0000259" key="26">
    <source>
        <dbReference type="Pfam" id="PF24609"/>
    </source>
</evidence>
<dbReference type="FunFam" id="1.20.5.1190:FF:000001">
    <property type="entry name" value="Sodium channel protein"/>
    <property type="match status" value="1"/>
</dbReference>
<feature type="transmembrane region" description="Helical" evidence="21">
    <location>
        <begin position="945"/>
        <end position="968"/>
    </location>
</feature>
<dbReference type="PRINTS" id="PR00170">
    <property type="entry name" value="NACHANNEL"/>
</dbReference>
<dbReference type="FunFam" id="1.10.287.70:FF:000006">
    <property type="entry name" value="Sodium channel protein"/>
    <property type="match status" value="1"/>
</dbReference>
<feature type="domain" description="SCN5A-like C-terminal IQ motif" evidence="26">
    <location>
        <begin position="1888"/>
        <end position="1920"/>
    </location>
</feature>
<evidence type="ECO:0000256" key="14">
    <source>
        <dbReference type="ARBA" id="ARBA00023180"/>
    </source>
</evidence>
<keyword evidence="28" id="KW-1185">Reference proteome</keyword>
<keyword evidence="15 21" id="KW-0739">Sodium transport</keyword>
<dbReference type="InterPro" id="IPR043203">
    <property type="entry name" value="VGCC_Ca_Na"/>
</dbReference>
<keyword evidence="16 21" id="KW-0407">Ion channel</keyword>
<feature type="transmembrane region" description="Helical" evidence="21">
    <location>
        <begin position="745"/>
        <end position="763"/>
    </location>
</feature>
<evidence type="ECO:0000313" key="27">
    <source>
        <dbReference type="Ensembl" id="ENSMALP00000004123.1"/>
    </source>
</evidence>
<feature type="region of interest" description="Disordered" evidence="22">
    <location>
        <begin position="1113"/>
        <end position="1153"/>
    </location>
</feature>
<evidence type="ECO:0000256" key="22">
    <source>
        <dbReference type="SAM" id="MobiDB-lite"/>
    </source>
</evidence>
<feature type="region of interest" description="Disordered" evidence="22">
    <location>
        <begin position="463"/>
        <end position="513"/>
    </location>
</feature>
<evidence type="ECO:0000256" key="16">
    <source>
        <dbReference type="ARBA" id="ARBA00023303"/>
    </source>
</evidence>
<dbReference type="FunFam" id="1.20.120.350:FF:000003">
    <property type="entry name" value="Voltage-dependent sodium channel"/>
    <property type="match status" value="1"/>
</dbReference>
<feature type="transmembrane region" description="Helical" evidence="21">
    <location>
        <begin position="237"/>
        <end position="258"/>
    </location>
</feature>
<feature type="transmembrane region" description="Helical" evidence="21">
    <location>
        <begin position="855"/>
        <end position="883"/>
    </location>
</feature>
<evidence type="ECO:0000256" key="8">
    <source>
        <dbReference type="ARBA" id="ARBA00022882"/>
    </source>
</evidence>
<evidence type="ECO:0000259" key="25">
    <source>
        <dbReference type="Pfam" id="PF11933"/>
    </source>
</evidence>
<dbReference type="GO" id="GO:0005248">
    <property type="term" value="F:voltage-gated sodium channel activity"/>
    <property type="evidence" value="ECO:0007669"/>
    <property type="project" value="InterPro"/>
</dbReference>
<evidence type="ECO:0000256" key="19">
    <source>
        <dbReference type="ARBA" id="ARBA00055248"/>
    </source>
</evidence>
<evidence type="ECO:0000256" key="17">
    <source>
        <dbReference type="ARBA" id="ARBA00036239"/>
    </source>
</evidence>
<evidence type="ECO:0000256" key="6">
    <source>
        <dbReference type="ARBA" id="ARBA00022692"/>
    </source>
</evidence>
<name>A0A3Q3IHV6_MONAL</name>
<dbReference type="InterPro" id="IPR024583">
    <property type="entry name" value="Na_trans_cytopl"/>
</dbReference>
<evidence type="ECO:0000256" key="15">
    <source>
        <dbReference type="ARBA" id="ARBA00023201"/>
    </source>
</evidence>
<dbReference type="Gene3D" id="1.20.120.350">
    <property type="entry name" value="Voltage-gated potassium channels. Chain C"/>
    <property type="match status" value="4"/>
</dbReference>
<dbReference type="SUPFAM" id="SSF81324">
    <property type="entry name" value="Voltage-gated potassium channels"/>
    <property type="match status" value="4"/>
</dbReference>
<feature type="compositionally biased region" description="Polar residues" evidence="22">
    <location>
        <begin position="1954"/>
        <end position="1968"/>
    </location>
</feature>
<feature type="transmembrane region" description="Helical" evidence="21">
    <location>
        <begin position="1242"/>
        <end position="1261"/>
    </location>
</feature>
<evidence type="ECO:0000256" key="5">
    <source>
        <dbReference type="ARBA" id="ARBA00022553"/>
    </source>
</evidence>
<dbReference type="Pfam" id="PF11933">
    <property type="entry name" value="Na_trans_cytopl"/>
    <property type="match status" value="1"/>
</dbReference>
<feature type="compositionally biased region" description="Basic and acidic residues" evidence="22">
    <location>
        <begin position="27"/>
        <end position="43"/>
    </location>
</feature>
<keyword evidence="14" id="KW-0325">Glycoprotein</keyword>
<comment type="subunit">
    <text evidence="20">Voltage-gated sodium (Nav) channels consist of an ion-conducting alpha subunit which is functional on its own associated with regulatory beta subunits.</text>
</comment>
<evidence type="ECO:0000256" key="20">
    <source>
        <dbReference type="ARBA" id="ARBA00064899"/>
    </source>
</evidence>
<evidence type="ECO:0000256" key="10">
    <source>
        <dbReference type="ARBA" id="ARBA00023053"/>
    </source>
</evidence>
<dbReference type="Pfam" id="PF06512">
    <property type="entry name" value="Na_trans_assoc"/>
    <property type="match status" value="1"/>
</dbReference>
<feature type="transmembrane region" description="Helical" evidence="21">
    <location>
        <begin position="1522"/>
        <end position="1540"/>
    </location>
</feature>
<evidence type="ECO:0000256" key="21">
    <source>
        <dbReference type="RuleBase" id="RU361132"/>
    </source>
</evidence>
<dbReference type="InterPro" id="IPR010526">
    <property type="entry name" value="Na_trans_assoc_dom"/>
</dbReference>
<dbReference type="FunFam" id="1.20.120.350:FF:000002">
    <property type="entry name" value="Sodium channel protein"/>
    <property type="match status" value="1"/>
</dbReference>
<dbReference type="Gene3D" id="1.10.287.70">
    <property type="match status" value="4"/>
</dbReference>